<reference evidence="1 2" key="1">
    <citation type="submission" date="2020-08" db="EMBL/GenBank/DDBJ databases">
        <title>Genomic Encyclopedia of Type Strains, Phase IV (KMG-V): Genome sequencing to study the core and pangenomes of soil and plant-associated prokaryotes.</title>
        <authorList>
            <person name="Whitman W."/>
        </authorList>
    </citation>
    <scope>NUCLEOTIDE SEQUENCE [LARGE SCALE GENOMIC DNA]</scope>
    <source>
        <strain evidence="1 2">JPY158</strain>
    </source>
</reference>
<name>A0A7W8QFR6_PARAM</name>
<dbReference type="AlphaFoldDB" id="A0A7W8QFR6"/>
<accession>A0A7W8QFR6</accession>
<proteinExistence type="predicted"/>
<protein>
    <submittedName>
        <fullName evidence="1">Uncharacterized protein</fullName>
    </submittedName>
</protein>
<dbReference type="EMBL" id="JACHDD010000018">
    <property type="protein sequence ID" value="MBB5429018.1"/>
    <property type="molecule type" value="Genomic_DNA"/>
</dbReference>
<keyword evidence="2" id="KW-1185">Reference proteome</keyword>
<organism evidence="1 2">
    <name type="scientific">Paraburkholderia atlantica</name>
    <dbReference type="NCBI Taxonomy" id="2654982"/>
    <lineage>
        <taxon>Bacteria</taxon>
        <taxon>Pseudomonadati</taxon>
        <taxon>Pseudomonadota</taxon>
        <taxon>Betaproteobacteria</taxon>
        <taxon>Burkholderiales</taxon>
        <taxon>Burkholderiaceae</taxon>
        <taxon>Paraburkholderia</taxon>
    </lineage>
</organism>
<sequence>MSLLQLTLPLNTYARSDALVEDMPVPLDLDRHGFAVDVVYGRELFALLSGLGTALGTRDSDAPSGLRNSRCTLLGQNVVKRTAVANWASIKLKPHCLKETQELGRSEFGKPSGLKTANPRASYPAQLRNLLLGLVCSDPGVTKRFSKLKEVHAPPAIR</sequence>
<evidence type="ECO:0000313" key="2">
    <source>
        <dbReference type="Proteomes" id="UP000592780"/>
    </source>
</evidence>
<comment type="caution">
    <text evidence="1">The sequence shown here is derived from an EMBL/GenBank/DDBJ whole genome shotgun (WGS) entry which is preliminary data.</text>
</comment>
<evidence type="ECO:0000313" key="1">
    <source>
        <dbReference type="EMBL" id="MBB5429018.1"/>
    </source>
</evidence>
<gene>
    <name evidence="1" type="ORF">HDG40_007213</name>
</gene>
<dbReference type="Proteomes" id="UP000592780">
    <property type="component" value="Unassembled WGS sequence"/>
</dbReference>